<evidence type="ECO:0000313" key="4">
    <source>
        <dbReference type="Proteomes" id="UP000707356"/>
    </source>
</evidence>
<sequence length="156" mass="16544">MNLLQIAATVPSSSSFTIWMVVGFVFLLLGVSVGEPTAASLGIAAIITAIASLSIASTSVQMVLWGVLAIALTVVLRGMVPMPTQDEQPDTEAVVSEMIPRGGVGWVSYEGSLWKARCQISDVEIARSQTVQVIGRHGLTLIVLPIDFPDKYDTVS</sequence>
<feature type="transmembrane region" description="Helical" evidence="1">
    <location>
        <begin position="12"/>
        <end position="31"/>
    </location>
</feature>
<reference evidence="3" key="1">
    <citation type="submission" date="2021-05" db="EMBL/GenBank/DDBJ databases">
        <authorList>
            <person name="Pietrasiak N."/>
            <person name="Ward R."/>
            <person name="Stajich J.E."/>
            <person name="Kurbessoian T."/>
        </authorList>
    </citation>
    <scope>NUCLEOTIDE SEQUENCE</scope>
    <source>
        <strain evidence="3">GSE-TBD4-15B</strain>
    </source>
</reference>
<keyword evidence="1" id="KW-0472">Membrane</keyword>
<keyword evidence="1" id="KW-1133">Transmembrane helix</keyword>
<dbReference type="InterPro" id="IPR002810">
    <property type="entry name" value="NfeD-like_C"/>
</dbReference>
<accession>A0A951U5Y0</accession>
<feature type="transmembrane region" description="Helical" evidence="1">
    <location>
        <begin position="38"/>
        <end position="56"/>
    </location>
</feature>
<dbReference type="Pfam" id="PF01957">
    <property type="entry name" value="NfeD"/>
    <property type="match status" value="1"/>
</dbReference>
<evidence type="ECO:0000256" key="1">
    <source>
        <dbReference type="SAM" id="Phobius"/>
    </source>
</evidence>
<feature type="domain" description="NfeD-like C-terminal" evidence="2">
    <location>
        <begin position="92"/>
        <end position="143"/>
    </location>
</feature>
<protein>
    <submittedName>
        <fullName evidence="3">NfeD family protein</fullName>
    </submittedName>
</protein>
<dbReference type="Gene3D" id="2.40.50.140">
    <property type="entry name" value="Nucleic acid-binding proteins"/>
    <property type="match status" value="1"/>
</dbReference>
<comment type="caution">
    <text evidence="3">The sequence shown here is derived from an EMBL/GenBank/DDBJ whole genome shotgun (WGS) entry which is preliminary data.</text>
</comment>
<organism evidence="3 4">
    <name type="scientific">Pegethrix bostrychoides GSE-TBD4-15B</name>
    <dbReference type="NCBI Taxonomy" id="2839662"/>
    <lineage>
        <taxon>Bacteria</taxon>
        <taxon>Bacillati</taxon>
        <taxon>Cyanobacteriota</taxon>
        <taxon>Cyanophyceae</taxon>
        <taxon>Oculatellales</taxon>
        <taxon>Oculatellaceae</taxon>
        <taxon>Pegethrix</taxon>
    </lineage>
</organism>
<dbReference type="SUPFAM" id="SSF141322">
    <property type="entry name" value="NfeD domain-like"/>
    <property type="match status" value="1"/>
</dbReference>
<proteinExistence type="predicted"/>
<dbReference type="Proteomes" id="UP000707356">
    <property type="component" value="Unassembled WGS sequence"/>
</dbReference>
<evidence type="ECO:0000259" key="2">
    <source>
        <dbReference type="Pfam" id="PF01957"/>
    </source>
</evidence>
<keyword evidence="1" id="KW-0812">Transmembrane</keyword>
<name>A0A951U5Y0_9CYAN</name>
<dbReference type="AlphaFoldDB" id="A0A951U5Y0"/>
<dbReference type="EMBL" id="JAHHHV010000073">
    <property type="protein sequence ID" value="MBW4467070.1"/>
    <property type="molecule type" value="Genomic_DNA"/>
</dbReference>
<reference evidence="3" key="2">
    <citation type="journal article" date="2022" name="Microbiol. Resour. Announc.">
        <title>Metagenome Sequencing to Explore Phylogenomics of Terrestrial Cyanobacteria.</title>
        <authorList>
            <person name="Ward R.D."/>
            <person name="Stajich J.E."/>
            <person name="Johansen J.R."/>
            <person name="Huntemann M."/>
            <person name="Clum A."/>
            <person name="Foster B."/>
            <person name="Foster B."/>
            <person name="Roux S."/>
            <person name="Palaniappan K."/>
            <person name="Varghese N."/>
            <person name="Mukherjee S."/>
            <person name="Reddy T.B.K."/>
            <person name="Daum C."/>
            <person name="Copeland A."/>
            <person name="Chen I.A."/>
            <person name="Ivanova N.N."/>
            <person name="Kyrpides N.C."/>
            <person name="Shapiro N."/>
            <person name="Eloe-Fadrosh E.A."/>
            <person name="Pietrasiak N."/>
        </authorList>
    </citation>
    <scope>NUCLEOTIDE SEQUENCE</scope>
    <source>
        <strain evidence="3">GSE-TBD4-15B</strain>
    </source>
</reference>
<evidence type="ECO:0000313" key="3">
    <source>
        <dbReference type="EMBL" id="MBW4467070.1"/>
    </source>
</evidence>
<gene>
    <name evidence="3" type="ORF">KME07_16720</name>
</gene>
<dbReference type="InterPro" id="IPR012340">
    <property type="entry name" value="NA-bd_OB-fold"/>
</dbReference>